<dbReference type="Gene3D" id="1.10.10.10">
    <property type="entry name" value="Winged helix-like DNA-binding domain superfamily/Winged helix DNA-binding domain"/>
    <property type="match status" value="1"/>
</dbReference>
<dbReference type="GO" id="GO:0006355">
    <property type="term" value="P:regulation of DNA-templated transcription"/>
    <property type="evidence" value="ECO:0007669"/>
    <property type="project" value="InterPro"/>
</dbReference>
<dbReference type="AlphaFoldDB" id="A0A5D0N9Q5"/>
<evidence type="ECO:0000313" key="4">
    <source>
        <dbReference type="Proteomes" id="UP000323380"/>
    </source>
</evidence>
<dbReference type="InterPro" id="IPR011990">
    <property type="entry name" value="TPR-like_helical_dom_sf"/>
</dbReference>
<dbReference type="GO" id="GO:0003677">
    <property type="term" value="F:DNA binding"/>
    <property type="evidence" value="ECO:0007669"/>
    <property type="project" value="InterPro"/>
</dbReference>
<dbReference type="SUPFAM" id="SSF46894">
    <property type="entry name" value="C-terminal effector domain of the bipartite response regulators"/>
    <property type="match status" value="1"/>
</dbReference>
<comment type="caution">
    <text evidence="3">The sequence shown here is derived from an EMBL/GenBank/DDBJ whole genome shotgun (WGS) entry which is preliminary data.</text>
</comment>
<dbReference type="PROSITE" id="PS50043">
    <property type="entry name" value="HTH_LUXR_2"/>
    <property type="match status" value="1"/>
</dbReference>
<dbReference type="STRING" id="1220554.GCA_001552135_06233"/>
<proteinExistence type="predicted"/>
<dbReference type="InterPro" id="IPR049945">
    <property type="entry name" value="AAA_22"/>
</dbReference>
<dbReference type="Pfam" id="PF13401">
    <property type="entry name" value="AAA_22"/>
    <property type="match status" value="1"/>
</dbReference>
<sequence>MGNVPRSINTLPADLTPFIGRRDAVAEVRRLLESSRLLTLTGTGGIGKTRLAVHTARERHRAFPGGVWSVDLSTLRDPSLLPQTVSAAMGLPDVSTTSRTAALIAYLSDRQGLLVLDNCEHLVDDCAQLARALLRACENLRILATSRQPLGMAGEQIIQVPPLTVPPESPGEESPGVLLRYEAVNLFVTRAQAVFPGFQLDAGNAAPVTRLCRVLEGIPLAIELAAVRMRSLSVEEIVARLDDRFQLLTIGHRASDSRQTSLAAMVEWSHDLLEPLDRTLWARLTVFAGGFDMEAAEAVCCDDGLPAESLLDRLHGLVERSILIRDDGGTGARYRMLDTLREFGHARLQESGELDATRARHRDWCAALAARAVDGWSESEQGRWSRLLRCERHNVRMAIEYCLTTPDEAITGLHIAANLWPYWVVNAVSEGRRHAERLLAALPRGPEADAAKVRGLWLAGWLAFYQGDIEAARRHGEQAGALAEHLGDDRTRGFTTYVLGLIAACDHDYPRAVELLGTARDQLEAVGDAPGRWLSTADLAGVLGALGEIDAGVSMCGPEIERSAERGAYWNQSYLLWILADLRRLQGDLDEATRLLKEILEINRDFGDPTVIGSCLESLSWVASRREDADGTAWLLGAANATWGNAGISLLQYAAWGEAHQHADGYARAALGEAAFDKVYGRGARMTPTAAIDRVLRTAAAASPPSPSSNGSRTTATVEELTPRELEIAELISEGLTNKQIAQRLVIAQRTAEGHVERILRKLGCGSRTQVATWWTTRAG</sequence>
<dbReference type="SUPFAM" id="SSF52540">
    <property type="entry name" value="P-loop containing nucleoside triphosphate hydrolases"/>
    <property type="match status" value="1"/>
</dbReference>
<organism evidence="3 4">
    <name type="scientific">Actinomadura chibensis</name>
    <dbReference type="NCBI Taxonomy" id="392828"/>
    <lineage>
        <taxon>Bacteria</taxon>
        <taxon>Bacillati</taxon>
        <taxon>Actinomycetota</taxon>
        <taxon>Actinomycetes</taxon>
        <taxon>Streptosporangiales</taxon>
        <taxon>Thermomonosporaceae</taxon>
        <taxon>Actinomadura</taxon>
    </lineage>
</organism>
<dbReference type="PANTHER" id="PTHR47691">
    <property type="entry name" value="REGULATOR-RELATED"/>
    <property type="match status" value="1"/>
</dbReference>
<dbReference type="InterPro" id="IPR000792">
    <property type="entry name" value="Tscrpt_reg_LuxR_C"/>
</dbReference>
<dbReference type="RefSeq" id="WP_067899592.1">
    <property type="nucleotide sequence ID" value="NZ_VSFG01000011.1"/>
</dbReference>
<reference evidence="3 4" key="1">
    <citation type="submission" date="2019-08" db="EMBL/GenBank/DDBJ databases">
        <title>Actinomadura sp. nov. CYP1-5 isolated from mountain soil.</title>
        <authorList>
            <person name="Songsumanus A."/>
            <person name="Kuncharoen N."/>
            <person name="Kudo T."/>
            <person name="Yuki M."/>
            <person name="Igarashi Y."/>
            <person name="Tanasupawat S."/>
        </authorList>
    </citation>
    <scope>NUCLEOTIDE SEQUENCE [LARGE SCALE GENOMIC DNA]</scope>
    <source>
        <strain evidence="3 4">JCM 14158</strain>
    </source>
</reference>
<name>A0A5D0N9Q5_9ACTN</name>
<evidence type="ECO:0000256" key="1">
    <source>
        <dbReference type="SAM" id="MobiDB-lite"/>
    </source>
</evidence>
<dbReference type="SUPFAM" id="SSF48452">
    <property type="entry name" value="TPR-like"/>
    <property type="match status" value="1"/>
</dbReference>
<dbReference type="Pfam" id="PF00196">
    <property type="entry name" value="GerE"/>
    <property type="match status" value="1"/>
</dbReference>
<keyword evidence="4" id="KW-1185">Reference proteome</keyword>
<dbReference type="InterPro" id="IPR016032">
    <property type="entry name" value="Sig_transdc_resp-reg_C-effctor"/>
</dbReference>
<dbReference type="Pfam" id="PF25872">
    <property type="entry name" value="HTH_77"/>
    <property type="match status" value="1"/>
</dbReference>
<gene>
    <name evidence="3" type="ORF">FXF69_36820</name>
</gene>
<dbReference type="CDD" id="cd06170">
    <property type="entry name" value="LuxR_C_like"/>
    <property type="match status" value="1"/>
</dbReference>
<protein>
    <submittedName>
        <fullName evidence="3">LuxR family transcriptional regulator</fullName>
    </submittedName>
</protein>
<evidence type="ECO:0000259" key="2">
    <source>
        <dbReference type="PROSITE" id="PS50043"/>
    </source>
</evidence>
<dbReference type="InterPro" id="IPR027417">
    <property type="entry name" value="P-loop_NTPase"/>
</dbReference>
<dbReference type="InterPro" id="IPR058852">
    <property type="entry name" value="HTH_77"/>
</dbReference>
<dbReference type="Proteomes" id="UP000323380">
    <property type="component" value="Unassembled WGS sequence"/>
</dbReference>
<dbReference type="EMBL" id="VSFG01000011">
    <property type="protein sequence ID" value="TYB41088.1"/>
    <property type="molecule type" value="Genomic_DNA"/>
</dbReference>
<evidence type="ECO:0000313" key="3">
    <source>
        <dbReference type="EMBL" id="TYB41088.1"/>
    </source>
</evidence>
<dbReference type="InterPro" id="IPR036388">
    <property type="entry name" value="WH-like_DNA-bd_sf"/>
</dbReference>
<dbReference type="SMART" id="SM00421">
    <property type="entry name" value="HTH_LUXR"/>
    <property type="match status" value="1"/>
</dbReference>
<accession>A0A5D0N9Q5</accession>
<dbReference type="Gene3D" id="1.25.40.10">
    <property type="entry name" value="Tetratricopeptide repeat domain"/>
    <property type="match status" value="1"/>
</dbReference>
<dbReference type="Gene3D" id="3.40.50.300">
    <property type="entry name" value="P-loop containing nucleotide triphosphate hydrolases"/>
    <property type="match status" value="1"/>
</dbReference>
<dbReference type="PRINTS" id="PR00364">
    <property type="entry name" value="DISEASERSIST"/>
</dbReference>
<feature type="region of interest" description="Disordered" evidence="1">
    <location>
        <begin position="700"/>
        <end position="719"/>
    </location>
</feature>
<dbReference type="GO" id="GO:0016887">
    <property type="term" value="F:ATP hydrolysis activity"/>
    <property type="evidence" value="ECO:0007669"/>
    <property type="project" value="InterPro"/>
</dbReference>
<feature type="domain" description="HTH luxR-type" evidence="2">
    <location>
        <begin position="714"/>
        <end position="779"/>
    </location>
</feature>
<dbReference type="PANTHER" id="PTHR47691:SF3">
    <property type="entry name" value="HTH-TYPE TRANSCRIPTIONAL REGULATOR RV0890C-RELATED"/>
    <property type="match status" value="1"/>
</dbReference>
<dbReference type="PRINTS" id="PR00038">
    <property type="entry name" value="HTHLUXR"/>
</dbReference>